<feature type="non-terminal residue" evidence="1">
    <location>
        <position position="49"/>
    </location>
</feature>
<dbReference type="EMBL" id="JAHRHJ020003813">
    <property type="protein sequence ID" value="KAH9289862.1"/>
    <property type="molecule type" value="Genomic_DNA"/>
</dbReference>
<accession>A0AA38BVT7</accession>
<dbReference type="AlphaFoldDB" id="A0AA38BVT7"/>
<feature type="non-terminal residue" evidence="1">
    <location>
        <position position="1"/>
    </location>
</feature>
<reference evidence="1 2" key="1">
    <citation type="journal article" date="2021" name="Nat. Plants">
        <title>The Taxus genome provides insights into paclitaxel biosynthesis.</title>
        <authorList>
            <person name="Xiong X."/>
            <person name="Gou J."/>
            <person name="Liao Q."/>
            <person name="Li Y."/>
            <person name="Zhou Q."/>
            <person name="Bi G."/>
            <person name="Li C."/>
            <person name="Du R."/>
            <person name="Wang X."/>
            <person name="Sun T."/>
            <person name="Guo L."/>
            <person name="Liang H."/>
            <person name="Lu P."/>
            <person name="Wu Y."/>
            <person name="Zhang Z."/>
            <person name="Ro D.K."/>
            <person name="Shang Y."/>
            <person name="Huang S."/>
            <person name="Yan J."/>
        </authorList>
    </citation>
    <scope>NUCLEOTIDE SEQUENCE [LARGE SCALE GENOMIC DNA]</scope>
    <source>
        <strain evidence="1">Ta-2019</strain>
    </source>
</reference>
<keyword evidence="2" id="KW-1185">Reference proteome</keyword>
<sequence length="49" mass="5741">LGSRFGVCIVSPYCEYNVEVLTRPVVPDNIKHWEVFDDDSQVQRFLQNQ</sequence>
<comment type="caution">
    <text evidence="1">The sequence shown here is derived from an EMBL/GenBank/DDBJ whole genome shotgun (WGS) entry which is preliminary data.</text>
</comment>
<proteinExistence type="predicted"/>
<gene>
    <name evidence="1" type="ORF">KI387_033979</name>
</gene>
<dbReference type="Proteomes" id="UP000824469">
    <property type="component" value="Unassembled WGS sequence"/>
</dbReference>
<protein>
    <submittedName>
        <fullName evidence="1">Uncharacterized protein</fullName>
    </submittedName>
</protein>
<organism evidence="1 2">
    <name type="scientific">Taxus chinensis</name>
    <name type="common">Chinese yew</name>
    <name type="synonym">Taxus wallichiana var. chinensis</name>
    <dbReference type="NCBI Taxonomy" id="29808"/>
    <lineage>
        <taxon>Eukaryota</taxon>
        <taxon>Viridiplantae</taxon>
        <taxon>Streptophyta</taxon>
        <taxon>Embryophyta</taxon>
        <taxon>Tracheophyta</taxon>
        <taxon>Spermatophyta</taxon>
        <taxon>Pinopsida</taxon>
        <taxon>Pinidae</taxon>
        <taxon>Conifers II</taxon>
        <taxon>Cupressales</taxon>
        <taxon>Taxaceae</taxon>
        <taxon>Taxus</taxon>
    </lineage>
</organism>
<name>A0AA38BVT7_TAXCH</name>
<evidence type="ECO:0000313" key="2">
    <source>
        <dbReference type="Proteomes" id="UP000824469"/>
    </source>
</evidence>
<evidence type="ECO:0000313" key="1">
    <source>
        <dbReference type="EMBL" id="KAH9289862.1"/>
    </source>
</evidence>